<keyword evidence="1" id="KW-0472">Membrane</keyword>
<keyword evidence="1" id="KW-1133">Transmembrane helix</keyword>
<feature type="transmembrane region" description="Helical" evidence="1">
    <location>
        <begin position="263"/>
        <end position="286"/>
    </location>
</feature>
<dbReference type="EMBL" id="JMCB01000012">
    <property type="protein sequence ID" value="KFE65298.1"/>
    <property type="molecule type" value="Genomic_DNA"/>
</dbReference>
<protein>
    <recommendedName>
        <fullName evidence="4">PhnA-like protein</fullName>
    </recommendedName>
</protein>
<keyword evidence="3" id="KW-1185">Reference proteome</keyword>
<evidence type="ECO:0000313" key="2">
    <source>
        <dbReference type="EMBL" id="KFE65298.1"/>
    </source>
</evidence>
<keyword evidence="1" id="KW-0812">Transmembrane</keyword>
<evidence type="ECO:0008006" key="4">
    <source>
        <dbReference type="Google" id="ProtNLM"/>
    </source>
</evidence>
<name>A0A085WC85_9BACT</name>
<reference evidence="2 3" key="1">
    <citation type="submission" date="2014-04" db="EMBL/GenBank/DDBJ databases">
        <title>Genome assembly of Hyalangium minutum DSM 14724.</title>
        <authorList>
            <person name="Sharma G."/>
            <person name="Subramanian S."/>
        </authorList>
    </citation>
    <scope>NUCLEOTIDE SEQUENCE [LARGE SCALE GENOMIC DNA]</scope>
    <source>
        <strain evidence="2 3">DSM 14724</strain>
    </source>
</reference>
<dbReference type="STRING" id="394096.DB31_1414"/>
<feature type="transmembrane region" description="Helical" evidence="1">
    <location>
        <begin position="98"/>
        <end position="120"/>
    </location>
</feature>
<dbReference type="PATRIC" id="fig|394096.3.peg.5751"/>
<organism evidence="2 3">
    <name type="scientific">Hyalangium minutum</name>
    <dbReference type="NCBI Taxonomy" id="394096"/>
    <lineage>
        <taxon>Bacteria</taxon>
        <taxon>Pseudomonadati</taxon>
        <taxon>Myxococcota</taxon>
        <taxon>Myxococcia</taxon>
        <taxon>Myxococcales</taxon>
        <taxon>Cystobacterineae</taxon>
        <taxon>Archangiaceae</taxon>
        <taxon>Hyalangium</taxon>
    </lineage>
</organism>
<accession>A0A085WC85</accession>
<feature type="transmembrane region" description="Helical" evidence="1">
    <location>
        <begin position="20"/>
        <end position="48"/>
    </location>
</feature>
<dbReference type="AlphaFoldDB" id="A0A085WC85"/>
<evidence type="ECO:0000256" key="1">
    <source>
        <dbReference type="SAM" id="Phobius"/>
    </source>
</evidence>
<evidence type="ECO:0000313" key="3">
    <source>
        <dbReference type="Proteomes" id="UP000028725"/>
    </source>
</evidence>
<comment type="caution">
    <text evidence="2">The sequence shown here is derived from an EMBL/GenBank/DDBJ whole genome shotgun (WGS) entry which is preliminary data.</text>
</comment>
<sequence>MVEIVEKPRVEAIPGVPFKLSWGAIFGGTFVALGVWILLYALGLALGFSSVDPNNPGSAKSAGIGTGIWSLIAPLIALFVGGLVAARTAGVVDKMGGALHGAVLWGLTTLVGVIVMGMALSSLLGAVFNVGKTAVEVTGAAISGAASPGSPARKIASAFGLNAEDALAPVNQRLRQEGKAPITTDQLQAATRDVLNTAIQQGRLDRELLVNAVAQNTALSLQDAEGIASRIEVQWNQAQNQVAQVGQQVQQEALKAADTTGRVFWGVFAALLFGLVSAILGATLGVSRRQRYYAEDTAVPPMGPRREVYP</sequence>
<dbReference type="RefSeq" id="WP_044193086.1">
    <property type="nucleotide sequence ID" value="NZ_JMCB01000012.1"/>
</dbReference>
<feature type="transmembrane region" description="Helical" evidence="1">
    <location>
        <begin position="68"/>
        <end position="86"/>
    </location>
</feature>
<proteinExistence type="predicted"/>
<dbReference type="Proteomes" id="UP000028725">
    <property type="component" value="Unassembled WGS sequence"/>
</dbReference>
<gene>
    <name evidence="2" type="ORF">DB31_1414</name>
</gene>